<comment type="caution">
    <text evidence="3">The sequence shown here is derived from an EMBL/GenBank/DDBJ whole genome shotgun (WGS) entry which is preliminary data.</text>
</comment>
<proteinExistence type="inferred from homology"/>
<dbReference type="InterPro" id="IPR050491">
    <property type="entry name" value="AmpC-like"/>
</dbReference>
<feature type="domain" description="Beta-lactamase-related" evidence="2">
    <location>
        <begin position="32"/>
        <end position="358"/>
    </location>
</feature>
<dbReference type="Gene3D" id="3.40.710.10">
    <property type="entry name" value="DD-peptidase/beta-lactamase superfamily"/>
    <property type="match status" value="2"/>
</dbReference>
<dbReference type="EMBL" id="MU858108">
    <property type="protein sequence ID" value="KAK4213444.1"/>
    <property type="molecule type" value="Genomic_DNA"/>
</dbReference>
<dbReference type="Proteomes" id="UP001301769">
    <property type="component" value="Unassembled WGS sequence"/>
</dbReference>
<evidence type="ECO:0000256" key="1">
    <source>
        <dbReference type="ARBA" id="ARBA00038215"/>
    </source>
</evidence>
<organism evidence="3 4">
    <name type="scientific">Rhypophila decipiens</name>
    <dbReference type="NCBI Taxonomy" id="261697"/>
    <lineage>
        <taxon>Eukaryota</taxon>
        <taxon>Fungi</taxon>
        <taxon>Dikarya</taxon>
        <taxon>Ascomycota</taxon>
        <taxon>Pezizomycotina</taxon>
        <taxon>Sordariomycetes</taxon>
        <taxon>Sordariomycetidae</taxon>
        <taxon>Sordariales</taxon>
        <taxon>Naviculisporaceae</taxon>
        <taxon>Rhypophila</taxon>
    </lineage>
</organism>
<evidence type="ECO:0000259" key="2">
    <source>
        <dbReference type="Pfam" id="PF00144"/>
    </source>
</evidence>
<gene>
    <name evidence="3" type="ORF">QBC37DRAFT_387942</name>
</gene>
<comment type="similarity">
    <text evidence="1">Belongs to the peptidase S12 family.</text>
</comment>
<dbReference type="SUPFAM" id="SSF56601">
    <property type="entry name" value="beta-lactamase/transpeptidase-like"/>
    <property type="match status" value="1"/>
</dbReference>
<dbReference type="PANTHER" id="PTHR46825">
    <property type="entry name" value="D-ALANYL-D-ALANINE-CARBOXYPEPTIDASE/ENDOPEPTIDASE AMPH"/>
    <property type="match status" value="1"/>
</dbReference>
<dbReference type="InterPro" id="IPR001466">
    <property type="entry name" value="Beta-lactam-related"/>
</dbReference>
<dbReference type="AlphaFoldDB" id="A0AAN7B7S2"/>
<sequence>MGFAISRPTPAPLASRLKDVNQKMDDICRLSGVPGASVGIIHDKRIIHTHNYGFADVERKIAASSDTIYGIGSVTKVRDVLPGFEHDDPVVNDMLTVTDILSHRGGLAGSGTMSLAFQGDGDMLLPRDKLLELVNHFPVLFPIRQSWDYFVWGYSLAGLIVEEITGKSLQDFISETLLSPLGMNDTALKLQALDPKRLAEPYSALADGTPFHLTRRQVFEDTFFEASGGLFSTRNDLLNWALATLEAINETSSGSAKASSSTVLKQMPYIMSNHAAVLNPSMRERSCGLGWVRTQLPGAAGVIGDNFPLWTTVGDQPILGDKDHPLLMIYHQGSTVGYYSHIALFPDTNSAVVILTNSIALSDAPDWISRVIIQAMFGLRDGGHDYVRLAREANSRQIAEFQTVADQISAKRLQSCSSAAPPNLGASTRTTLELRFQGLETQAYELRYLCDNVVFEWSLTHDENKKRGRYTIAALEYFLFTFKLDREGKPASISWVTDPLQPQMAEEFFLEVQPGLLLMDNTDLKLNPDPTS</sequence>
<evidence type="ECO:0000313" key="4">
    <source>
        <dbReference type="Proteomes" id="UP001301769"/>
    </source>
</evidence>
<evidence type="ECO:0000313" key="3">
    <source>
        <dbReference type="EMBL" id="KAK4213444.1"/>
    </source>
</evidence>
<protein>
    <submittedName>
        <fullName evidence="3">Beta-lactamase/transpeptidase-like protein</fullName>
    </submittedName>
</protein>
<keyword evidence="4" id="KW-1185">Reference proteome</keyword>
<reference evidence="3" key="1">
    <citation type="journal article" date="2023" name="Mol. Phylogenet. Evol.">
        <title>Genome-scale phylogeny and comparative genomics of the fungal order Sordariales.</title>
        <authorList>
            <person name="Hensen N."/>
            <person name="Bonometti L."/>
            <person name="Westerberg I."/>
            <person name="Brannstrom I.O."/>
            <person name="Guillou S."/>
            <person name="Cros-Aarteil S."/>
            <person name="Calhoun S."/>
            <person name="Haridas S."/>
            <person name="Kuo A."/>
            <person name="Mondo S."/>
            <person name="Pangilinan J."/>
            <person name="Riley R."/>
            <person name="LaButti K."/>
            <person name="Andreopoulos B."/>
            <person name="Lipzen A."/>
            <person name="Chen C."/>
            <person name="Yan M."/>
            <person name="Daum C."/>
            <person name="Ng V."/>
            <person name="Clum A."/>
            <person name="Steindorff A."/>
            <person name="Ohm R.A."/>
            <person name="Martin F."/>
            <person name="Silar P."/>
            <person name="Natvig D.O."/>
            <person name="Lalanne C."/>
            <person name="Gautier V."/>
            <person name="Ament-Velasquez S.L."/>
            <person name="Kruys A."/>
            <person name="Hutchinson M.I."/>
            <person name="Powell A.J."/>
            <person name="Barry K."/>
            <person name="Miller A.N."/>
            <person name="Grigoriev I.V."/>
            <person name="Debuchy R."/>
            <person name="Gladieux P."/>
            <person name="Hiltunen Thoren M."/>
            <person name="Johannesson H."/>
        </authorList>
    </citation>
    <scope>NUCLEOTIDE SEQUENCE</scope>
    <source>
        <strain evidence="3">PSN293</strain>
    </source>
</reference>
<name>A0AAN7B7S2_9PEZI</name>
<dbReference type="InterPro" id="IPR012338">
    <property type="entry name" value="Beta-lactam/transpept-like"/>
</dbReference>
<dbReference type="Pfam" id="PF00144">
    <property type="entry name" value="Beta-lactamase"/>
    <property type="match status" value="1"/>
</dbReference>
<reference evidence="3" key="2">
    <citation type="submission" date="2023-05" db="EMBL/GenBank/DDBJ databases">
        <authorList>
            <consortium name="Lawrence Berkeley National Laboratory"/>
            <person name="Steindorff A."/>
            <person name="Hensen N."/>
            <person name="Bonometti L."/>
            <person name="Westerberg I."/>
            <person name="Brannstrom I.O."/>
            <person name="Guillou S."/>
            <person name="Cros-Aarteil S."/>
            <person name="Calhoun S."/>
            <person name="Haridas S."/>
            <person name="Kuo A."/>
            <person name="Mondo S."/>
            <person name="Pangilinan J."/>
            <person name="Riley R."/>
            <person name="Labutti K."/>
            <person name="Andreopoulos B."/>
            <person name="Lipzen A."/>
            <person name="Chen C."/>
            <person name="Yanf M."/>
            <person name="Daum C."/>
            <person name="Ng V."/>
            <person name="Clum A."/>
            <person name="Ohm R."/>
            <person name="Martin F."/>
            <person name="Silar P."/>
            <person name="Natvig D."/>
            <person name="Lalanne C."/>
            <person name="Gautier V."/>
            <person name="Ament-Velasquez S.L."/>
            <person name="Kruys A."/>
            <person name="Hutchinson M.I."/>
            <person name="Powell A.J."/>
            <person name="Barry K."/>
            <person name="Miller A.N."/>
            <person name="Grigoriev I.V."/>
            <person name="Debuchy R."/>
            <person name="Gladieux P."/>
            <person name="Thoren M.H."/>
            <person name="Johannesson H."/>
        </authorList>
    </citation>
    <scope>NUCLEOTIDE SEQUENCE</scope>
    <source>
        <strain evidence="3">PSN293</strain>
    </source>
</reference>
<accession>A0AAN7B7S2</accession>
<dbReference type="PANTHER" id="PTHR46825:SF14">
    <property type="entry name" value="BETA-LACTAMASE-RELATED DOMAIN-CONTAINING PROTEIN"/>
    <property type="match status" value="1"/>
</dbReference>